<accession>A0A392R406</accession>
<organism evidence="1 2">
    <name type="scientific">Trifolium medium</name>
    <dbReference type="NCBI Taxonomy" id="97028"/>
    <lineage>
        <taxon>Eukaryota</taxon>
        <taxon>Viridiplantae</taxon>
        <taxon>Streptophyta</taxon>
        <taxon>Embryophyta</taxon>
        <taxon>Tracheophyta</taxon>
        <taxon>Spermatophyta</taxon>
        <taxon>Magnoliopsida</taxon>
        <taxon>eudicotyledons</taxon>
        <taxon>Gunneridae</taxon>
        <taxon>Pentapetalae</taxon>
        <taxon>rosids</taxon>
        <taxon>fabids</taxon>
        <taxon>Fabales</taxon>
        <taxon>Fabaceae</taxon>
        <taxon>Papilionoideae</taxon>
        <taxon>50 kb inversion clade</taxon>
        <taxon>NPAAA clade</taxon>
        <taxon>Hologalegina</taxon>
        <taxon>IRL clade</taxon>
        <taxon>Trifolieae</taxon>
        <taxon>Trifolium</taxon>
    </lineage>
</organism>
<feature type="non-terminal residue" evidence="1">
    <location>
        <position position="73"/>
    </location>
</feature>
<comment type="caution">
    <text evidence="1">The sequence shown here is derived from an EMBL/GenBank/DDBJ whole genome shotgun (WGS) entry which is preliminary data.</text>
</comment>
<proteinExistence type="predicted"/>
<name>A0A392R406_9FABA</name>
<protein>
    <submittedName>
        <fullName evidence="1">Uncharacterized protein</fullName>
    </submittedName>
</protein>
<dbReference type="AlphaFoldDB" id="A0A392R406"/>
<evidence type="ECO:0000313" key="1">
    <source>
        <dbReference type="EMBL" id="MCI30832.1"/>
    </source>
</evidence>
<reference evidence="1 2" key="1">
    <citation type="journal article" date="2018" name="Front. Plant Sci.">
        <title>Red Clover (Trifolium pratense) and Zigzag Clover (T. medium) - A Picture of Genomic Similarities and Differences.</title>
        <authorList>
            <person name="Dluhosova J."/>
            <person name="Istvanek J."/>
            <person name="Nedelnik J."/>
            <person name="Repkova J."/>
        </authorList>
    </citation>
    <scope>NUCLEOTIDE SEQUENCE [LARGE SCALE GENOMIC DNA]</scope>
    <source>
        <strain evidence="2">cv. 10/8</strain>
        <tissue evidence="1">Leaf</tissue>
    </source>
</reference>
<keyword evidence="2" id="KW-1185">Reference proteome</keyword>
<sequence length="73" mass="8428">MGMGAIHQKLNATLTSLHKWGSKRFGVIPKRIKIIQDELHTLNNMNGPQRLVDNIRSKGAELDDLLECEEMWW</sequence>
<dbReference type="EMBL" id="LXQA010182507">
    <property type="protein sequence ID" value="MCI30832.1"/>
    <property type="molecule type" value="Genomic_DNA"/>
</dbReference>
<evidence type="ECO:0000313" key="2">
    <source>
        <dbReference type="Proteomes" id="UP000265520"/>
    </source>
</evidence>
<dbReference type="Proteomes" id="UP000265520">
    <property type="component" value="Unassembled WGS sequence"/>
</dbReference>